<name>A0A9W6SM03_9ACTN</name>
<feature type="chain" id="PRO_5040776221" evidence="2">
    <location>
        <begin position="28"/>
        <end position="286"/>
    </location>
</feature>
<dbReference type="RefSeq" id="WP_285663517.1">
    <property type="nucleotide sequence ID" value="NZ_BSTX01000002.1"/>
</dbReference>
<evidence type="ECO:0000256" key="1">
    <source>
        <dbReference type="SAM" id="MobiDB-lite"/>
    </source>
</evidence>
<comment type="caution">
    <text evidence="3">The sequence shown here is derived from an EMBL/GenBank/DDBJ whole genome shotgun (WGS) entry which is preliminary data.</text>
</comment>
<keyword evidence="2" id="KW-0732">Signal</keyword>
<evidence type="ECO:0000313" key="3">
    <source>
        <dbReference type="EMBL" id="GLZ78360.1"/>
    </source>
</evidence>
<dbReference type="EMBL" id="BSTX01000002">
    <property type="protein sequence ID" value="GLZ78360.1"/>
    <property type="molecule type" value="Genomic_DNA"/>
</dbReference>
<protein>
    <submittedName>
        <fullName evidence="3">Uncharacterized protein</fullName>
    </submittedName>
</protein>
<accession>A0A9W6SM03</accession>
<dbReference type="AlphaFoldDB" id="A0A9W6SM03"/>
<dbReference type="Proteomes" id="UP001165079">
    <property type="component" value="Unassembled WGS sequence"/>
</dbReference>
<reference evidence="3" key="1">
    <citation type="submission" date="2023-03" db="EMBL/GenBank/DDBJ databases">
        <title>Actinorhabdospora filicis NBRC 111898.</title>
        <authorList>
            <person name="Ichikawa N."/>
            <person name="Sato H."/>
            <person name="Tonouchi N."/>
        </authorList>
    </citation>
    <scope>NUCLEOTIDE SEQUENCE</scope>
    <source>
        <strain evidence="3">NBRC 111898</strain>
    </source>
</reference>
<organism evidence="3 4">
    <name type="scientific">Actinorhabdospora filicis</name>
    <dbReference type="NCBI Taxonomy" id="1785913"/>
    <lineage>
        <taxon>Bacteria</taxon>
        <taxon>Bacillati</taxon>
        <taxon>Actinomycetota</taxon>
        <taxon>Actinomycetes</taxon>
        <taxon>Micromonosporales</taxon>
        <taxon>Micromonosporaceae</taxon>
        <taxon>Actinorhabdospora</taxon>
    </lineage>
</organism>
<sequence>MPRHAAASVLAVLTALAVILTAQPASAAPPGNDEPAGALPIGPLPAVAVQNTTEATYVPYGGCTSADAGANVWYTLTLATDERVVVDASGSDYNTGLNLFAGTPGPGTFLACQERSLRFDAQAGVTYYIEVAACCGSSLGGQLRLTAEVAPEPPVVTSTVNSVGYFDHAGGATVSGTASCASTVEFAAVEVVLSQRVGRVIISGQNGVNIYCYPGGDPVPWTVTVTSHNGLFRGGKATASVQSVGCNAAECASQYKDWALQLKGGGPRPPTASGPALPSRPGSVWS</sequence>
<evidence type="ECO:0000256" key="2">
    <source>
        <dbReference type="SAM" id="SignalP"/>
    </source>
</evidence>
<feature type="region of interest" description="Disordered" evidence="1">
    <location>
        <begin position="263"/>
        <end position="286"/>
    </location>
</feature>
<feature type="signal peptide" evidence="2">
    <location>
        <begin position="1"/>
        <end position="27"/>
    </location>
</feature>
<gene>
    <name evidence="3" type="ORF">Afil01_31670</name>
</gene>
<proteinExistence type="predicted"/>
<evidence type="ECO:0000313" key="4">
    <source>
        <dbReference type="Proteomes" id="UP001165079"/>
    </source>
</evidence>
<keyword evidence="4" id="KW-1185">Reference proteome</keyword>